<gene>
    <name evidence="3" type="primary">sufS_1</name>
    <name evidence="3" type="ORF">LF1_01040</name>
</gene>
<keyword evidence="3" id="KW-0808">Transferase</keyword>
<dbReference type="InterPro" id="IPR000192">
    <property type="entry name" value="Aminotrans_V_dom"/>
</dbReference>
<dbReference type="EMBL" id="VRLW01000001">
    <property type="protein sequence ID" value="KAA1257616.1"/>
    <property type="molecule type" value="Genomic_DNA"/>
</dbReference>
<dbReference type="AlphaFoldDB" id="A0A5B1CAP0"/>
<dbReference type="InterPro" id="IPR015421">
    <property type="entry name" value="PyrdxlP-dep_Trfase_major"/>
</dbReference>
<protein>
    <submittedName>
        <fullName evidence="3">Cysteine desulfurase</fullName>
        <ecNumber evidence="3">2.8.1.7</ecNumber>
    </submittedName>
</protein>
<dbReference type="InterPro" id="IPR015424">
    <property type="entry name" value="PyrdxlP-dep_Trfase"/>
</dbReference>
<evidence type="ECO:0000256" key="1">
    <source>
        <dbReference type="ARBA" id="ARBA00022898"/>
    </source>
</evidence>
<organism evidence="3 4">
    <name type="scientific">Rubripirellula obstinata</name>
    <dbReference type="NCBI Taxonomy" id="406547"/>
    <lineage>
        <taxon>Bacteria</taxon>
        <taxon>Pseudomonadati</taxon>
        <taxon>Planctomycetota</taxon>
        <taxon>Planctomycetia</taxon>
        <taxon>Pirellulales</taxon>
        <taxon>Pirellulaceae</taxon>
        <taxon>Rubripirellula</taxon>
    </lineage>
</organism>
<dbReference type="GO" id="GO:0031071">
    <property type="term" value="F:cysteine desulfurase activity"/>
    <property type="evidence" value="ECO:0007669"/>
    <property type="project" value="UniProtKB-EC"/>
</dbReference>
<accession>A0A5B1CAP0</accession>
<keyword evidence="1" id="KW-0663">Pyridoxal phosphate</keyword>
<dbReference type="PANTHER" id="PTHR43586">
    <property type="entry name" value="CYSTEINE DESULFURASE"/>
    <property type="match status" value="1"/>
</dbReference>
<sequence>MQVTSEPLPTTIDQPWDWWRAQMPISDQFAYFDHAAVGPLSLPAAQWVSKFAGQASQLGDTVWPSWNRNLKALRGSAAELTGGDEKEFCIIPNTTTGINLVAEGWPWVAGDSVVIPDGEFPSNLFPWLNQQSKGVEVRVVPRRSDREVQVDDLMDHVDETTKIIALSWVGYATGFRVDLDDLVRRAHDRGVAVFVDAIQGLGVYPLDLQKTPIDFLAADGHKWLLGPEGVGVAMIRRKHFDRLRPLNIGWASVKESHNYSKPKMVLSDDATRFESGSANMVGIGALAASMDLFVQIQNAHGPEAISDRVLSLASMLREKLIATGAVTAIDANPENQSGIVNFQVPGIEPAEFREEALNENVVVSCRGTGVRAAIHAYNNEEDIDRLIAVVRSV</sequence>
<dbReference type="Proteomes" id="UP000322699">
    <property type="component" value="Unassembled WGS sequence"/>
</dbReference>
<dbReference type="SUPFAM" id="SSF53383">
    <property type="entry name" value="PLP-dependent transferases"/>
    <property type="match status" value="1"/>
</dbReference>
<dbReference type="RefSeq" id="WP_068260047.1">
    <property type="nucleotide sequence ID" value="NZ_LWSK01000013.1"/>
</dbReference>
<dbReference type="Gene3D" id="3.40.640.10">
    <property type="entry name" value="Type I PLP-dependent aspartate aminotransferase-like (Major domain)"/>
    <property type="match status" value="1"/>
</dbReference>
<evidence type="ECO:0000313" key="4">
    <source>
        <dbReference type="Proteomes" id="UP000322699"/>
    </source>
</evidence>
<dbReference type="Pfam" id="PF00266">
    <property type="entry name" value="Aminotran_5"/>
    <property type="match status" value="1"/>
</dbReference>
<keyword evidence="4" id="KW-1185">Reference proteome</keyword>
<comment type="caution">
    <text evidence="3">The sequence shown here is derived from an EMBL/GenBank/DDBJ whole genome shotgun (WGS) entry which is preliminary data.</text>
</comment>
<proteinExistence type="predicted"/>
<reference evidence="3 4" key="1">
    <citation type="submission" date="2019-08" db="EMBL/GenBank/DDBJ databases">
        <title>Deep-cultivation of Planctomycetes and their phenomic and genomic characterization uncovers novel biology.</title>
        <authorList>
            <person name="Wiegand S."/>
            <person name="Jogler M."/>
            <person name="Boedeker C."/>
            <person name="Pinto D."/>
            <person name="Vollmers J."/>
            <person name="Rivas-Marin E."/>
            <person name="Kohn T."/>
            <person name="Peeters S.H."/>
            <person name="Heuer A."/>
            <person name="Rast P."/>
            <person name="Oberbeckmann S."/>
            <person name="Bunk B."/>
            <person name="Jeske O."/>
            <person name="Meyerdierks A."/>
            <person name="Storesund J.E."/>
            <person name="Kallscheuer N."/>
            <person name="Luecker S."/>
            <person name="Lage O.M."/>
            <person name="Pohl T."/>
            <person name="Merkel B.J."/>
            <person name="Hornburger P."/>
            <person name="Mueller R.-W."/>
            <person name="Bruemmer F."/>
            <person name="Labrenz M."/>
            <person name="Spormann A.M."/>
            <person name="Op Den Camp H."/>
            <person name="Overmann J."/>
            <person name="Amann R."/>
            <person name="Jetten M.S.M."/>
            <person name="Mascher T."/>
            <person name="Medema M.H."/>
            <person name="Devos D.P."/>
            <person name="Kaster A.-K."/>
            <person name="Ovreas L."/>
            <person name="Rohde M."/>
            <person name="Galperin M.Y."/>
            <person name="Jogler C."/>
        </authorList>
    </citation>
    <scope>NUCLEOTIDE SEQUENCE [LARGE SCALE GENOMIC DNA]</scope>
    <source>
        <strain evidence="3 4">LF1</strain>
    </source>
</reference>
<evidence type="ECO:0000313" key="3">
    <source>
        <dbReference type="EMBL" id="KAA1257616.1"/>
    </source>
</evidence>
<evidence type="ECO:0000259" key="2">
    <source>
        <dbReference type="Pfam" id="PF00266"/>
    </source>
</evidence>
<name>A0A5B1CAP0_9BACT</name>
<dbReference type="Gene3D" id="3.90.1150.10">
    <property type="entry name" value="Aspartate Aminotransferase, domain 1"/>
    <property type="match status" value="1"/>
</dbReference>
<dbReference type="InterPro" id="IPR015422">
    <property type="entry name" value="PyrdxlP-dep_Trfase_small"/>
</dbReference>
<dbReference type="PANTHER" id="PTHR43586:SF15">
    <property type="entry name" value="BLR3095 PROTEIN"/>
    <property type="match status" value="1"/>
</dbReference>
<feature type="domain" description="Aminotransferase class V" evidence="2">
    <location>
        <begin position="68"/>
        <end position="386"/>
    </location>
</feature>
<dbReference type="EC" id="2.8.1.7" evidence="3"/>